<name>A0A979FI87_HYAAZ</name>
<gene>
    <name evidence="2" type="primary">LOC125177739</name>
</gene>
<dbReference type="Proteomes" id="UP000694843">
    <property type="component" value="Unplaced"/>
</dbReference>
<organism evidence="1 2">
    <name type="scientific">Hyalella azteca</name>
    <name type="common">Amphipod</name>
    <dbReference type="NCBI Taxonomy" id="294128"/>
    <lineage>
        <taxon>Eukaryota</taxon>
        <taxon>Metazoa</taxon>
        <taxon>Ecdysozoa</taxon>
        <taxon>Arthropoda</taxon>
        <taxon>Crustacea</taxon>
        <taxon>Multicrustacea</taxon>
        <taxon>Malacostraca</taxon>
        <taxon>Eumalacostraca</taxon>
        <taxon>Peracarida</taxon>
        <taxon>Amphipoda</taxon>
        <taxon>Senticaudata</taxon>
        <taxon>Talitrida</taxon>
        <taxon>Talitroidea</taxon>
        <taxon>Hyalellidae</taxon>
        <taxon>Hyalella</taxon>
    </lineage>
</organism>
<reference evidence="2" key="1">
    <citation type="submission" date="2025-08" db="UniProtKB">
        <authorList>
            <consortium name="RefSeq"/>
        </authorList>
    </citation>
    <scope>IDENTIFICATION</scope>
    <source>
        <tissue evidence="2">Whole organism</tissue>
    </source>
</reference>
<dbReference type="KEGG" id="hazt:125177739"/>
<dbReference type="InterPro" id="IPR016186">
    <property type="entry name" value="C-type_lectin-like/link_sf"/>
</dbReference>
<dbReference type="Gene3D" id="3.10.100.10">
    <property type="entry name" value="Mannose-Binding Protein A, subunit A"/>
    <property type="match status" value="1"/>
</dbReference>
<accession>A0A979FI87</accession>
<proteinExistence type="predicted"/>
<dbReference type="AlphaFoldDB" id="A0A979FI87"/>
<protein>
    <submittedName>
        <fullName evidence="2">Uncharacterized protein LOC125177739</fullName>
    </submittedName>
</protein>
<dbReference type="GeneID" id="125177739"/>
<dbReference type="RefSeq" id="XP_047736024.1">
    <property type="nucleotide sequence ID" value="XM_047880068.1"/>
</dbReference>
<dbReference type="OrthoDB" id="6395433at2759"/>
<keyword evidence="1" id="KW-1185">Reference proteome</keyword>
<sequence>MAKTSVVVRDVQIDENASYDLSPAASKCACRGRCFVDSRCIAHSYNASGACALSDKLGQTSESSGATYQYSEQFEQKPDGAFYNKKLFLTYTACVARCSHPGMRIPVVKTRATFNYLKSDRNIWVGLKKEANGVFRWSDGSELDLTMSSPPVQDQNQKIFVIWYGVFNDAPSVYHTATCTCQGVFVNVQA</sequence>
<dbReference type="InterPro" id="IPR016187">
    <property type="entry name" value="CTDL_fold"/>
</dbReference>
<evidence type="ECO:0000313" key="1">
    <source>
        <dbReference type="Proteomes" id="UP000694843"/>
    </source>
</evidence>
<evidence type="ECO:0000313" key="2">
    <source>
        <dbReference type="RefSeq" id="XP_047736024.1"/>
    </source>
</evidence>
<dbReference type="SUPFAM" id="SSF56436">
    <property type="entry name" value="C-type lectin-like"/>
    <property type="match status" value="1"/>
</dbReference>